<dbReference type="InterPro" id="IPR007221">
    <property type="entry name" value="MreC"/>
</dbReference>
<evidence type="ECO:0000256" key="1">
    <source>
        <dbReference type="ARBA" id="ARBA00009369"/>
    </source>
</evidence>
<dbReference type="RefSeq" id="WP_161946216.1">
    <property type="nucleotide sequence ID" value="NZ_FMXO01000006.1"/>
</dbReference>
<proteinExistence type="inferred from homology"/>
<feature type="domain" description="Rod shape-determining protein MreC beta-barrel core" evidence="5">
    <location>
        <begin position="87"/>
        <end position="226"/>
    </location>
</feature>
<keyword evidence="7" id="KW-1185">Reference proteome</keyword>
<evidence type="ECO:0000313" key="6">
    <source>
        <dbReference type="EMBL" id="SDB27208.1"/>
    </source>
</evidence>
<dbReference type="OrthoDB" id="9808025at2"/>
<dbReference type="Gene3D" id="2.40.10.340">
    <property type="entry name" value="Rod shape-determining protein MreC, domain 1"/>
    <property type="match status" value="1"/>
</dbReference>
<organism evidence="6 7">
    <name type="scientific">Desulfonatronum thiosulfatophilum</name>
    <dbReference type="NCBI Taxonomy" id="617002"/>
    <lineage>
        <taxon>Bacteria</taxon>
        <taxon>Pseudomonadati</taxon>
        <taxon>Thermodesulfobacteriota</taxon>
        <taxon>Desulfovibrionia</taxon>
        <taxon>Desulfovibrionales</taxon>
        <taxon>Desulfonatronaceae</taxon>
        <taxon>Desulfonatronum</taxon>
    </lineage>
</organism>
<dbReference type="AlphaFoldDB" id="A0A1G6C310"/>
<evidence type="ECO:0000256" key="2">
    <source>
        <dbReference type="ARBA" id="ARBA00013855"/>
    </source>
</evidence>
<reference evidence="6 7" key="1">
    <citation type="submission" date="2016-10" db="EMBL/GenBank/DDBJ databases">
        <authorList>
            <person name="de Groot N.N."/>
        </authorList>
    </citation>
    <scope>NUCLEOTIDE SEQUENCE [LARGE SCALE GENOMIC DNA]</scope>
    <source>
        <strain evidence="6 7">ASO4-2</strain>
    </source>
</reference>
<dbReference type="STRING" id="617002.SAMN05660653_01321"/>
<evidence type="ECO:0000256" key="3">
    <source>
        <dbReference type="ARBA" id="ARBA00022960"/>
    </source>
</evidence>
<dbReference type="InterPro" id="IPR042175">
    <property type="entry name" value="Cell/Rod_MreC_2"/>
</dbReference>
<dbReference type="PANTHER" id="PTHR34138:SF1">
    <property type="entry name" value="CELL SHAPE-DETERMINING PROTEIN MREC"/>
    <property type="match status" value="1"/>
</dbReference>
<evidence type="ECO:0000259" key="5">
    <source>
        <dbReference type="Pfam" id="PF04085"/>
    </source>
</evidence>
<dbReference type="GO" id="GO:0008360">
    <property type="term" value="P:regulation of cell shape"/>
    <property type="evidence" value="ECO:0007669"/>
    <property type="project" value="UniProtKB-KW"/>
</dbReference>
<keyword evidence="3" id="KW-0133">Cell shape</keyword>
<evidence type="ECO:0000313" key="7">
    <source>
        <dbReference type="Proteomes" id="UP000198771"/>
    </source>
</evidence>
<protein>
    <recommendedName>
        <fullName evidence="2">Cell shape-determining protein MreC</fullName>
    </recommendedName>
    <alternativeName>
        <fullName evidence="4">Cell shape protein MreC</fullName>
    </alternativeName>
</protein>
<sequence length="235" mass="26669">MSWVAWPLQWTRTQYRTIWEKYIDLGEVRQENERLWLKVTDLYLQLSRLHEEAAEISRLRALYEFQPPEDWTLVGGRVVAQRFGPHAVVESLLVDKGSRAEVRDGTPVITPLGVVGRVLRSSPNLSNVLLINDPNSKVAIMGRDYRTQGILVGQGPQNSLSMQYVPLNDLLEEGEILITSGMDGVFPKGLPVARVEHIDRPSTSLFQIVQAVPLVDLRNLEEVFLVLNISRFVEE</sequence>
<dbReference type="InterPro" id="IPR042177">
    <property type="entry name" value="Cell/Rod_1"/>
</dbReference>
<dbReference type="GO" id="GO:0005886">
    <property type="term" value="C:plasma membrane"/>
    <property type="evidence" value="ECO:0007669"/>
    <property type="project" value="TreeGrafter"/>
</dbReference>
<dbReference type="Proteomes" id="UP000198771">
    <property type="component" value="Unassembled WGS sequence"/>
</dbReference>
<dbReference type="Gene3D" id="2.40.10.350">
    <property type="entry name" value="Rod shape-determining protein MreC, domain 2"/>
    <property type="match status" value="1"/>
</dbReference>
<dbReference type="PIRSF" id="PIRSF038471">
    <property type="entry name" value="MreC"/>
    <property type="match status" value="1"/>
</dbReference>
<name>A0A1G6C310_9BACT</name>
<dbReference type="NCBIfam" id="TIGR00219">
    <property type="entry name" value="mreC"/>
    <property type="match status" value="1"/>
</dbReference>
<accession>A0A1G6C310</accession>
<comment type="similarity">
    <text evidence="1">Belongs to the MreC family.</text>
</comment>
<dbReference type="InterPro" id="IPR055342">
    <property type="entry name" value="MreC_beta-barrel_core"/>
</dbReference>
<evidence type="ECO:0000256" key="4">
    <source>
        <dbReference type="ARBA" id="ARBA00032089"/>
    </source>
</evidence>
<dbReference type="EMBL" id="FMXO01000006">
    <property type="protein sequence ID" value="SDB27208.1"/>
    <property type="molecule type" value="Genomic_DNA"/>
</dbReference>
<dbReference type="PANTHER" id="PTHR34138">
    <property type="entry name" value="CELL SHAPE-DETERMINING PROTEIN MREC"/>
    <property type="match status" value="1"/>
</dbReference>
<dbReference type="Pfam" id="PF04085">
    <property type="entry name" value="MreC"/>
    <property type="match status" value="1"/>
</dbReference>
<gene>
    <name evidence="6" type="ORF">SAMN05660653_01321</name>
</gene>